<dbReference type="eggNOG" id="KOG1075">
    <property type="taxonomic scope" value="Eukaryota"/>
</dbReference>
<proteinExistence type="predicted"/>
<reference evidence="1 2" key="1">
    <citation type="journal article" date="2008" name="Nature">
        <title>The genome of the model beetle and pest Tribolium castaneum.</title>
        <authorList>
            <consortium name="Tribolium Genome Sequencing Consortium"/>
            <person name="Richards S."/>
            <person name="Gibbs R.A."/>
            <person name="Weinstock G.M."/>
            <person name="Brown S.J."/>
            <person name="Denell R."/>
            <person name="Beeman R.W."/>
            <person name="Gibbs R."/>
            <person name="Beeman R.W."/>
            <person name="Brown S.J."/>
            <person name="Bucher G."/>
            <person name="Friedrich M."/>
            <person name="Grimmelikhuijzen C.J."/>
            <person name="Klingler M."/>
            <person name="Lorenzen M."/>
            <person name="Richards S."/>
            <person name="Roth S."/>
            <person name="Schroder R."/>
            <person name="Tautz D."/>
            <person name="Zdobnov E.M."/>
            <person name="Muzny D."/>
            <person name="Gibbs R.A."/>
            <person name="Weinstock G.M."/>
            <person name="Attaway T."/>
            <person name="Bell S."/>
            <person name="Buhay C.J."/>
            <person name="Chandrabose M.N."/>
            <person name="Chavez D."/>
            <person name="Clerk-Blankenburg K.P."/>
            <person name="Cree A."/>
            <person name="Dao M."/>
            <person name="Davis C."/>
            <person name="Chacko J."/>
            <person name="Dinh H."/>
            <person name="Dugan-Rocha S."/>
            <person name="Fowler G."/>
            <person name="Garner T.T."/>
            <person name="Garnes J."/>
            <person name="Gnirke A."/>
            <person name="Hawes A."/>
            <person name="Hernandez J."/>
            <person name="Hines S."/>
            <person name="Holder M."/>
            <person name="Hume J."/>
            <person name="Jhangiani S.N."/>
            <person name="Joshi V."/>
            <person name="Khan Z.M."/>
            <person name="Jackson L."/>
            <person name="Kovar C."/>
            <person name="Kowis A."/>
            <person name="Lee S."/>
            <person name="Lewis L.R."/>
            <person name="Margolis J."/>
            <person name="Morgan M."/>
            <person name="Nazareth L.V."/>
            <person name="Nguyen N."/>
            <person name="Okwuonu G."/>
            <person name="Parker D."/>
            <person name="Richards S."/>
            <person name="Ruiz S.J."/>
            <person name="Santibanez J."/>
            <person name="Savard J."/>
            <person name="Scherer S.E."/>
            <person name="Schneider B."/>
            <person name="Sodergren E."/>
            <person name="Tautz D."/>
            <person name="Vattahil S."/>
            <person name="Villasana D."/>
            <person name="White C.S."/>
            <person name="Wright R."/>
            <person name="Park Y."/>
            <person name="Beeman R.W."/>
            <person name="Lord J."/>
            <person name="Oppert B."/>
            <person name="Lorenzen M."/>
            <person name="Brown S."/>
            <person name="Wang L."/>
            <person name="Savard J."/>
            <person name="Tautz D."/>
            <person name="Richards S."/>
            <person name="Weinstock G."/>
            <person name="Gibbs R.A."/>
            <person name="Liu Y."/>
            <person name="Worley K."/>
            <person name="Weinstock G."/>
            <person name="Elsik C.G."/>
            <person name="Reese J.T."/>
            <person name="Elhaik E."/>
            <person name="Landan G."/>
            <person name="Graur D."/>
            <person name="Arensburger P."/>
            <person name="Atkinson P."/>
            <person name="Beeman R.W."/>
            <person name="Beidler J."/>
            <person name="Brown S.J."/>
            <person name="Demuth J.P."/>
            <person name="Drury D.W."/>
            <person name="Du Y.Z."/>
            <person name="Fujiwara H."/>
            <person name="Lorenzen M."/>
            <person name="Maselli V."/>
            <person name="Osanai M."/>
            <person name="Park Y."/>
            <person name="Robertson H.M."/>
            <person name="Tu Z."/>
            <person name="Wang J.J."/>
            <person name="Wang S."/>
            <person name="Richards S."/>
            <person name="Song H."/>
            <person name="Zhang L."/>
            <person name="Sodergren E."/>
            <person name="Werner D."/>
            <person name="Stanke M."/>
            <person name="Morgenstern B."/>
            <person name="Solovyev V."/>
            <person name="Kosarev P."/>
            <person name="Brown G."/>
            <person name="Chen H.C."/>
            <person name="Ermolaeva O."/>
            <person name="Hlavina W."/>
            <person name="Kapustin Y."/>
            <person name="Kiryutin B."/>
            <person name="Kitts P."/>
            <person name="Maglott D."/>
            <person name="Pruitt K."/>
            <person name="Sapojnikov V."/>
            <person name="Souvorov A."/>
            <person name="Mackey A.J."/>
            <person name="Waterhouse R.M."/>
            <person name="Wyder S."/>
            <person name="Zdobnov E.M."/>
            <person name="Zdobnov E.M."/>
            <person name="Wyder S."/>
            <person name="Kriventseva E.V."/>
            <person name="Kadowaki T."/>
            <person name="Bork P."/>
            <person name="Aranda M."/>
            <person name="Bao R."/>
            <person name="Beermann A."/>
            <person name="Berns N."/>
            <person name="Bolognesi R."/>
            <person name="Bonneton F."/>
            <person name="Bopp D."/>
            <person name="Brown S.J."/>
            <person name="Bucher G."/>
            <person name="Butts T."/>
            <person name="Chaumot A."/>
            <person name="Denell R.E."/>
            <person name="Ferrier D.E."/>
            <person name="Friedrich M."/>
            <person name="Gordon C.M."/>
            <person name="Jindra M."/>
            <person name="Klingler M."/>
            <person name="Lan Q."/>
            <person name="Lattorff H.M."/>
            <person name="Laudet V."/>
            <person name="von Levetsow C."/>
            <person name="Liu Z."/>
            <person name="Lutz R."/>
            <person name="Lynch J.A."/>
            <person name="da Fonseca R.N."/>
            <person name="Posnien N."/>
            <person name="Reuter R."/>
            <person name="Roth S."/>
            <person name="Savard J."/>
            <person name="Schinko J.B."/>
            <person name="Schmitt C."/>
            <person name="Schoppmeier M."/>
            <person name="Schroder R."/>
            <person name="Shippy T.D."/>
            <person name="Simonnet F."/>
            <person name="Marques-Souza H."/>
            <person name="Tautz D."/>
            <person name="Tomoyasu Y."/>
            <person name="Trauner J."/>
            <person name="Van der Zee M."/>
            <person name="Vervoort M."/>
            <person name="Wittkopp N."/>
            <person name="Wimmer E.A."/>
            <person name="Yang X."/>
            <person name="Jones A.K."/>
            <person name="Sattelle D.B."/>
            <person name="Ebert P.R."/>
            <person name="Nelson D."/>
            <person name="Scott J.G."/>
            <person name="Beeman R.W."/>
            <person name="Muthukrishnan S."/>
            <person name="Kramer K.J."/>
            <person name="Arakane Y."/>
            <person name="Beeman R.W."/>
            <person name="Zhu Q."/>
            <person name="Hogenkamp D."/>
            <person name="Dixit R."/>
            <person name="Oppert B."/>
            <person name="Jiang H."/>
            <person name="Zou Z."/>
            <person name="Marshall J."/>
            <person name="Elpidina E."/>
            <person name="Vinokurov K."/>
            <person name="Oppert C."/>
            <person name="Zou Z."/>
            <person name="Evans J."/>
            <person name="Lu Z."/>
            <person name="Zhao P."/>
            <person name="Sumathipala N."/>
            <person name="Altincicek B."/>
            <person name="Vilcinskas A."/>
            <person name="Williams M."/>
            <person name="Hultmark D."/>
            <person name="Hetru C."/>
            <person name="Jiang H."/>
            <person name="Grimmelikhuijzen C.J."/>
            <person name="Hauser F."/>
            <person name="Cazzamali G."/>
            <person name="Williamson M."/>
            <person name="Park Y."/>
            <person name="Li B."/>
            <person name="Tanaka Y."/>
            <person name="Predel R."/>
            <person name="Neupert S."/>
            <person name="Schachtner J."/>
            <person name="Verleyen P."/>
            <person name="Raible F."/>
            <person name="Bork P."/>
            <person name="Friedrich M."/>
            <person name="Walden K.K."/>
            <person name="Robertson H.M."/>
            <person name="Angeli S."/>
            <person name="Foret S."/>
            <person name="Bucher G."/>
            <person name="Schuetz S."/>
            <person name="Maleszka R."/>
            <person name="Wimmer E.A."/>
            <person name="Beeman R.W."/>
            <person name="Lorenzen M."/>
            <person name="Tomoyasu Y."/>
            <person name="Miller S.C."/>
            <person name="Grossmann D."/>
            <person name="Bucher G."/>
        </authorList>
    </citation>
    <scope>NUCLEOTIDE SEQUENCE [LARGE SCALE GENOMIC DNA]</scope>
    <source>
        <strain evidence="1 2">Georgia GA2</strain>
    </source>
</reference>
<dbReference type="HOGENOM" id="CLU_108198_0_0_1"/>
<evidence type="ECO:0000313" key="1">
    <source>
        <dbReference type="EMBL" id="EEZ99825.1"/>
    </source>
</evidence>
<name>D6WFG2_TRICA</name>
<dbReference type="EMBL" id="KQ971327">
    <property type="protein sequence ID" value="EEZ99825.1"/>
    <property type="molecule type" value="Genomic_DNA"/>
</dbReference>
<gene>
    <name evidence="1" type="primary">GLEAN_02606</name>
    <name evidence="1" type="ORF">TcasGA2_TC002606</name>
</gene>
<dbReference type="Proteomes" id="UP000007266">
    <property type="component" value="Linkage group 3"/>
</dbReference>
<organism evidence="1 2">
    <name type="scientific">Tribolium castaneum</name>
    <name type="common">Red flour beetle</name>
    <dbReference type="NCBI Taxonomy" id="7070"/>
    <lineage>
        <taxon>Eukaryota</taxon>
        <taxon>Metazoa</taxon>
        <taxon>Ecdysozoa</taxon>
        <taxon>Arthropoda</taxon>
        <taxon>Hexapoda</taxon>
        <taxon>Insecta</taxon>
        <taxon>Pterygota</taxon>
        <taxon>Neoptera</taxon>
        <taxon>Endopterygota</taxon>
        <taxon>Coleoptera</taxon>
        <taxon>Polyphaga</taxon>
        <taxon>Cucujiformia</taxon>
        <taxon>Tenebrionidae</taxon>
        <taxon>Tenebrionidae incertae sedis</taxon>
        <taxon>Tribolium</taxon>
    </lineage>
</organism>
<dbReference type="AlphaFoldDB" id="D6WFG2"/>
<keyword evidence="2" id="KW-1185">Reference proteome</keyword>
<reference evidence="1 2" key="2">
    <citation type="journal article" date="2010" name="Nucleic Acids Res.">
        <title>BeetleBase in 2010: revisions to provide comprehensive genomic information for Tribolium castaneum.</title>
        <authorList>
            <person name="Kim H.S."/>
            <person name="Murphy T."/>
            <person name="Xia J."/>
            <person name="Caragea D."/>
            <person name="Park Y."/>
            <person name="Beeman R.W."/>
            <person name="Lorenzen M.D."/>
            <person name="Butcher S."/>
            <person name="Manak J.R."/>
            <person name="Brown S.J."/>
        </authorList>
    </citation>
    <scope>GENOME REANNOTATION</scope>
    <source>
        <strain evidence="1 2">Georgia GA2</strain>
    </source>
</reference>
<evidence type="ECO:0008006" key="3">
    <source>
        <dbReference type="Google" id="ProtNLM"/>
    </source>
</evidence>
<dbReference type="PhylomeDB" id="D6WFG2"/>
<dbReference type="OMA" id="HARCKSM"/>
<accession>D6WFG2</accession>
<protein>
    <recommendedName>
        <fullName evidence="3">Reverse transcriptase zinc-binding domain-containing protein</fullName>
    </recommendedName>
</protein>
<evidence type="ECO:0000313" key="2">
    <source>
        <dbReference type="Proteomes" id="UP000007266"/>
    </source>
</evidence>
<sequence length="223" mass="26514">MQVIRTNSFILRIGEETVIKAPLGELRAKQVHKNRRNQSVNAYFGHNYARRKSVLSNIAPPALRRKLAVKKLWNKYRRHPQEYPIWSDLIAPENRLKSRKPFWVETFNIENFFIINEWRNIWSNIHLFNKDLIEDPSKRVPGMDQPRWVWVKLNRLRTGHARCKSMLFKWKATENPYCQCGHVEETIQHLVEECQITSFQGGFNEIHQLSPQAKTWLSTIKVL</sequence>